<evidence type="ECO:0000259" key="12">
    <source>
        <dbReference type="Pfam" id="PF13087"/>
    </source>
</evidence>
<feature type="domain" description="DNA2/NAM7 helicase helicase" evidence="11">
    <location>
        <begin position="892"/>
        <end position="969"/>
    </location>
</feature>
<evidence type="ECO:0000256" key="2">
    <source>
        <dbReference type="ARBA" id="ARBA00005601"/>
    </source>
</evidence>
<feature type="domain" description="Helicase MOV-10-like beta-barrel" evidence="13">
    <location>
        <begin position="592"/>
        <end position="665"/>
    </location>
</feature>
<dbReference type="InParanoid" id="A0A7M7G6J3"/>
<dbReference type="FunCoup" id="A0A7M7G6J3">
    <property type="interactions" value="220"/>
</dbReference>
<dbReference type="RefSeq" id="XP_001605981.2">
    <property type="nucleotide sequence ID" value="XM_001605931.6"/>
</dbReference>
<evidence type="ECO:0000256" key="9">
    <source>
        <dbReference type="ARBA" id="ARBA00023158"/>
    </source>
</evidence>
<dbReference type="GeneID" id="100122373"/>
<feature type="domain" description="DNA2/NAM7 helicase helicase" evidence="11">
    <location>
        <begin position="766"/>
        <end position="868"/>
    </location>
</feature>
<dbReference type="CDD" id="cd18808">
    <property type="entry name" value="SF1_C_Upf1"/>
    <property type="match status" value="1"/>
</dbReference>
<reference evidence="15" key="1">
    <citation type="submission" date="2021-01" db="UniProtKB">
        <authorList>
            <consortium name="EnsemblMetazoa"/>
        </authorList>
    </citation>
    <scope>IDENTIFICATION</scope>
</reference>
<organism evidence="15 16">
    <name type="scientific">Nasonia vitripennis</name>
    <name type="common">Parasitic wasp</name>
    <dbReference type="NCBI Taxonomy" id="7425"/>
    <lineage>
        <taxon>Eukaryota</taxon>
        <taxon>Metazoa</taxon>
        <taxon>Ecdysozoa</taxon>
        <taxon>Arthropoda</taxon>
        <taxon>Hexapoda</taxon>
        <taxon>Insecta</taxon>
        <taxon>Pterygota</taxon>
        <taxon>Neoptera</taxon>
        <taxon>Endopterygota</taxon>
        <taxon>Hymenoptera</taxon>
        <taxon>Apocrita</taxon>
        <taxon>Proctotrupomorpha</taxon>
        <taxon>Chalcidoidea</taxon>
        <taxon>Pteromalidae</taxon>
        <taxon>Pteromalinae</taxon>
        <taxon>Nasonia</taxon>
    </lineage>
</organism>
<dbReference type="Pfam" id="PF21634">
    <property type="entry name" value="MOV-10_beta-barrel"/>
    <property type="match status" value="1"/>
</dbReference>
<dbReference type="CTD" id="38427"/>
<dbReference type="InterPro" id="IPR041677">
    <property type="entry name" value="DNA2/NAM7_AAA_11"/>
</dbReference>
<keyword evidence="9" id="KW-0943">RNA-mediated gene silencing</keyword>
<dbReference type="Pfam" id="PF21635">
    <property type="entry name" value="Mov-10_helical"/>
    <property type="match status" value="1"/>
</dbReference>
<dbReference type="SUPFAM" id="SSF52540">
    <property type="entry name" value="P-loop containing nucleoside triphosphate hydrolases"/>
    <property type="match status" value="1"/>
</dbReference>
<dbReference type="EnsemblMetazoa" id="XM_001605931">
    <property type="protein sequence ID" value="XP_001605981"/>
    <property type="gene ID" value="LOC100122373"/>
</dbReference>
<dbReference type="InterPro" id="IPR041679">
    <property type="entry name" value="DNA2/NAM7-like_C"/>
</dbReference>
<dbReference type="CDD" id="cd18078">
    <property type="entry name" value="DEXXQc_Mov10L1"/>
    <property type="match status" value="1"/>
</dbReference>
<comment type="subcellular location">
    <subcellularLocation>
        <location evidence="1">Cytoplasm</location>
    </subcellularLocation>
</comment>
<evidence type="ECO:0000259" key="13">
    <source>
        <dbReference type="Pfam" id="PF21634"/>
    </source>
</evidence>
<dbReference type="GO" id="GO:0016787">
    <property type="term" value="F:hydrolase activity"/>
    <property type="evidence" value="ECO:0007669"/>
    <property type="project" value="UniProtKB-KW"/>
</dbReference>
<dbReference type="InterPro" id="IPR027417">
    <property type="entry name" value="P-loop_NTPase"/>
</dbReference>
<name>A0A7M7G6J3_NASVI</name>
<dbReference type="InterPro" id="IPR049079">
    <property type="entry name" value="Mov-10_helical"/>
</dbReference>
<dbReference type="InterPro" id="IPR049080">
    <property type="entry name" value="MOV-10-like_beta-barrel"/>
</dbReference>
<protein>
    <recommendedName>
        <fullName evidence="3">RNA helicase</fullName>
        <ecNumber evidence="3">3.6.4.13</ecNumber>
    </recommendedName>
</protein>
<dbReference type="GO" id="GO:0005737">
    <property type="term" value="C:cytoplasm"/>
    <property type="evidence" value="ECO:0007669"/>
    <property type="project" value="UniProtKB-SubCell"/>
</dbReference>
<dbReference type="EC" id="3.6.4.13" evidence="3"/>
<sequence length="1229" mass="140342">MFSVLKYVSNKIFGDTINNNDDNRNEEPEEESIESLLAQIEDIKQTSEQNETPQLSFNNSEEKGCFHKTGVVTLVTDNYVLIENDYMCEMKYVVPQDLKKGDKVYYMAYRANENGDLKIRKIEYKFDAVWEQDEIEPLKYSEPMPNIELELDKPVESFDIDPPKPHIENQPVAKSSRINKYCVLTGGSSDKIVKKRDINKRTYTDKVVRRNGREVFFENYTDISVNLDNISSEFVPMIGDWVKIECLVEVNEEIPNFQGEILQVESILPNRSFNKLGKITHYDNQTEVGRIEETIIFTKAVCSDGYIPCVGDKVVAQSIESDQGLQQRWRAMKVVPLEDVSNRFETETVKFKPQLPDDEKEELLKDKENIEITNNLSLTLNAKEEEEIDIVIKNNGNVRQTLFKCAFLSRRSNSQLQLVSPKENEQQFVVPGSALTYKFKCRAKIVGVSEEMVIFKFRKFKIARIVQITVNSINPKKDSNEGSTNTYNRHCNQYSIIPRVYEEGMYIRGVKPYKVAKFIPVRPVTWKIPDVLWTVINKIKVEQKTHSEAVFALVEAVPCLHEPLSIRNYKKRFDYLLYLEEIEQTINMQKFDMKSATLHRSGEYLTLNVPGLAENRPSLILGDRVIVSFLWDATGGEKKYEGYIHKIRSSDVFLQFHQSFHESYHGEDCQISFKGSTTVIQRCHTAISTVVNRLGQDFLFPKKVKQQEPQYNFVEEEASDCDNKNDGDQLTTDPPMLDDLTSHEEKVKILEALLSRRKLKWFNKRLNKYQKEAVKNVLKGLARPLPYVIFGPPGTGKTITVCEAILQILFTMSESRILIATPSNSSANLIAERLLDSNLLKPGDLIRLVAHHYLESESIPEKLIPYCVTADIASEGSRGDVNHIDPRGCKTNVTLSVLCQHRMIIGTCSALGILYNMGCKSDHFTHVIVDEAGQACEPEIMIPLSLAHSGTTQVILAGDPKQLGPVNQSRLAGYYGLNDSFLVRLLQQFPYQRDPEGFEFGYDPRLVTKLLINYRSLPDLLDLPNKLFYEAELIPQVDPENSDEAKLLESLADMLPKRLGTPPAIIFHNVDGTNVQEPDSPSWHNPEEATQIYIYLLELYNRGLEPDDIGIITPYSKQVYNVRNLLAAFEMDIPKVGSVEEFQGQERKVIILSTVRTAPDKVREDITHALGFVSARERLNVAITRARSLLIIIGNAKLLYQDVYWRSVLDHCLNKNSCVNLTLEKQKTK</sequence>
<keyword evidence="8" id="KW-0067">ATP-binding</keyword>
<evidence type="ECO:0000256" key="3">
    <source>
        <dbReference type="ARBA" id="ARBA00012552"/>
    </source>
</evidence>
<evidence type="ECO:0000256" key="7">
    <source>
        <dbReference type="ARBA" id="ARBA00022806"/>
    </source>
</evidence>
<feature type="domain" description="DNA2/NAM7 helicase-like C-terminal" evidence="12">
    <location>
        <begin position="1005"/>
        <end position="1197"/>
    </location>
</feature>
<feature type="domain" description="Helicase MOV-10 helical" evidence="14">
    <location>
        <begin position="526"/>
        <end position="582"/>
    </location>
</feature>
<evidence type="ECO:0000259" key="14">
    <source>
        <dbReference type="Pfam" id="PF21635"/>
    </source>
</evidence>
<evidence type="ECO:0000256" key="5">
    <source>
        <dbReference type="ARBA" id="ARBA00022741"/>
    </source>
</evidence>
<evidence type="ECO:0000256" key="6">
    <source>
        <dbReference type="ARBA" id="ARBA00022801"/>
    </source>
</evidence>
<keyword evidence="5" id="KW-0547">Nucleotide-binding</keyword>
<dbReference type="AlphaFoldDB" id="A0A7M7G6J3"/>
<evidence type="ECO:0000259" key="11">
    <source>
        <dbReference type="Pfam" id="PF13086"/>
    </source>
</evidence>
<keyword evidence="4" id="KW-0963">Cytoplasm</keyword>
<dbReference type="GO" id="GO:0031047">
    <property type="term" value="P:regulatory ncRNA-mediated gene silencing"/>
    <property type="evidence" value="ECO:0007669"/>
    <property type="project" value="UniProtKB-KW"/>
</dbReference>
<evidence type="ECO:0000313" key="16">
    <source>
        <dbReference type="Proteomes" id="UP000002358"/>
    </source>
</evidence>
<dbReference type="Pfam" id="PF13087">
    <property type="entry name" value="AAA_12"/>
    <property type="match status" value="1"/>
</dbReference>
<proteinExistence type="inferred from homology"/>
<dbReference type="PANTHER" id="PTHR45418">
    <property type="entry name" value="CANCER/TESTIS ANTIGEN 55"/>
    <property type="match status" value="1"/>
</dbReference>
<dbReference type="KEGG" id="nvi:100122373"/>
<dbReference type="PANTHER" id="PTHR45418:SF1">
    <property type="entry name" value="CANCER_TESTIS ANTIGEN 55"/>
    <property type="match status" value="1"/>
</dbReference>
<keyword evidence="16" id="KW-1185">Reference proteome</keyword>
<evidence type="ECO:0000256" key="10">
    <source>
        <dbReference type="ARBA" id="ARBA00047984"/>
    </source>
</evidence>
<dbReference type="GO" id="GO:0003724">
    <property type="term" value="F:RNA helicase activity"/>
    <property type="evidence" value="ECO:0007669"/>
    <property type="project" value="UniProtKB-EC"/>
</dbReference>
<evidence type="ECO:0000256" key="1">
    <source>
        <dbReference type="ARBA" id="ARBA00004496"/>
    </source>
</evidence>
<evidence type="ECO:0000256" key="8">
    <source>
        <dbReference type="ARBA" id="ARBA00022840"/>
    </source>
</evidence>
<keyword evidence="7" id="KW-0347">Helicase</keyword>
<comment type="catalytic activity">
    <reaction evidence="10">
        <text>ATP + H2O = ADP + phosphate + H(+)</text>
        <dbReference type="Rhea" id="RHEA:13065"/>
        <dbReference type="ChEBI" id="CHEBI:15377"/>
        <dbReference type="ChEBI" id="CHEBI:15378"/>
        <dbReference type="ChEBI" id="CHEBI:30616"/>
        <dbReference type="ChEBI" id="CHEBI:43474"/>
        <dbReference type="ChEBI" id="CHEBI:456216"/>
        <dbReference type="EC" id="3.6.4.13"/>
    </reaction>
</comment>
<dbReference type="Pfam" id="PF13086">
    <property type="entry name" value="AAA_11"/>
    <property type="match status" value="2"/>
</dbReference>
<dbReference type="Gene3D" id="3.40.50.300">
    <property type="entry name" value="P-loop containing nucleotide triphosphate hydrolases"/>
    <property type="match status" value="2"/>
</dbReference>
<dbReference type="Proteomes" id="UP000002358">
    <property type="component" value="Chromosome 4"/>
</dbReference>
<comment type="similarity">
    <text evidence="2">Belongs to the DNA2/NAM7 helicase family. SDE3 subfamily.</text>
</comment>
<dbReference type="GO" id="GO:0005524">
    <property type="term" value="F:ATP binding"/>
    <property type="evidence" value="ECO:0007669"/>
    <property type="project" value="UniProtKB-KW"/>
</dbReference>
<evidence type="ECO:0000256" key="4">
    <source>
        <dbReference type="ARBA" id="ARBA00022490"/>
    </source>
</evidence>
<accession>A0A7M7G6J3</accession>
<dbReference type="InterPro" id="IPR047187">
    <property type="entry name" value="SF1_C_Upf1"/>
</dbReference>
<dbReference type="SMR" id="A0A7M7G6J3"/>
<evidence type="ECO:0000313" key="15">
    <source>
        <dbReference type="EnsemblMetazoa" id="XP_001605981"/>
    </source>
</evidence>
<keyword evidence="6" id="KW-0378">Hydrolase</keyword>
<dbReference type="OrthoDB" id="6513042at2759"/>